<comment type="caution">
    <text evidence="1">The sequence shown here is derived from an EMBL/GenBank/DDBJ whole genome shotgun (WGS) entry which is preliminary data.</text>
</comment>
<dbReference type="Pfam" id="PF01161">
    <property type="entry name" value="PBP"/>
    <property type="match status" value="1"/>
</dbReference>
<evidence type="ECO:0000313" key="1">
    <source>
        <dbReference type="EMBL" id="PIS42757.1"/>
    </source>
</evidence>
<dbReference type="InterPro" id="IPR036610">
    <property type="entry name" value="PEBP-like_sf"/>
</dbReference>
<dbReference type="InterPro" id="IPR008914">
    <property type="entry name" value="PEBP"/>
</dbReference>
<proteinExistence type="predicted"/>
<organism evidence="1 2">
    <name type="scientific">Candidatus Kerfeldbacteria bacterium CG08_land_8_20_14_0_20_40_16</name>
    <dbReference type="NCBI Taxonomy" id="2014244"/>
    <lineage>
        <taxon>Bacteria</taxon>
        <taxon>Candidatus Kerfeldiibacteriota</taxon>
    </lineage>
</organism>
<dbReference type="SUPFAM" id="SSF49777">
    <property type="entry name" value="PEBP-like"/>
    <property type="match status" value="1"/>
</dbReference>
<protein>
    <submittedName>
        <fullName evidence="1">YbhB/YbcL family Raf kinase inhibitor-like protein</fullName>
    </submittedName>
</protein>
<dbReference type="Proteomes" id="UP000231542">
    <property type="component" value="Unassembled WGS sequence"/>
</dbReference>
<dbReference type="Gene3D" id="3.90.280.10">
    <property type="entry name" value="PEBP-like"/>
    <property type="match status" value="1"/>
</dbReference>
<dbReference type="AlphaFoldDB" id="A0A2H0YW90"/>
<reference evidence="1 2" key="1">
    <citation type="submission" date="2017-09" db="EMBL/GenBank/DDBJ databases">
        <title>Depth-based differentiation of microbial function through sediment-hosted aquifers and enrichment of novel symbionts in the deep terrestrial subsurface.</title>
        <authorList>
            <person name="Probst A.J."/>
            <person name="Ladd B."/>
            <person name="Jarett J.K."/>
            <person name="Geller-Mcgrath D.E."/>
            <person name="Sieber C.M."/>
            <person name="Emerson J.B."/>
            <person name="Anantharaman K."/>
            <person name="Thomas B.C."/>
            <person name="Malmstrom R."/>
            <person name="Stieglmeier M."/>
            <person name="Klingl A."/>
            <person name="Woyke T."/>
            <person name="Ryan C.M."/>
            <person name="Banfield J.F."/>
        </authorList>
    </citation>
    <scope>NUCLEOTIDE SEQUENCE [LARGE SCALE GENOMIC DNA]</scope>
    <source>
        <strain evidence="1">CG08_land_8_20_14_0_20_40_16</strain>
    </source>
</reference>
<evidence type="ECO:0000313" key="2">
    <source>
        <dbReference type="Proteomes" id="UP000231542"/>
    </source>
</evidence>
<dbReference type="CDD" id="cd00865">
    <property type="entry name" value="PEBP_bact_arch"/>
    <property type="match status" value="1"/>
</dbReference>
<dbReference type="NCBIfam" id="TIGR00481">
    <property type="entry name" value="YbhB/YbcL family Raf kinase inhibitor-like protein"/>
    <property type="match status" value="1"/>
</dbReference>
<dbReference type="EMBL" id="PEXU01000023">
    <property type="protein sequence ID" value="PIS42757.1"/>
    <property type="molecule type" value="Genomic_DNA"/>
</dbReference>
<name>A0A2H0YW90_9BACT</name>
<gene>
    <name evidence="1" type="ORF">COT24_01940</name>
</gene>
<sequence>MKITSSAFQNNQSIPAKYSCDGEDVNPPLTFSELPDNTQSLVLIMDDPDAPAGTWVHWTIWNINPTTTEIAENSVPEGAVEGITSSGSAGYGGPCPPSGEHRYIFKLYALDAMLELDASADKAALEQEMQSYILGKADLTGLYRRQ</sequence>
<dbReference type="PANTHER" id="PTHR30289">
    <property type="entry name" value="UNCHARACTERIZED PROTEIN YBCL-RELATED"/>
    <property type="match status" value="1"/>
</dbReference>
<accession>A0A2H0YW90</accession>
<dbReference type="InterPro" id="IPR005247">
    <property type="entry name" value="YbhB_YbcL/LppC-like"/>
</dbReference>
<dbReference type="PANTHER" id="PTHR30289:SF1">
    <property type="entry name" value="PEBP (PHOSPHATIDYLETHANOLAMINE-BINDING PROTEIN) FAMILY PROTEIN"/>
    <property type="match status" value="1"/>
</dbReference>